<feature type="compositionally biased region" description="Basic and acidic residues" evidence="1">
    <location>
        <begin position="7"/>
        <end position="17"/>
    </location>
</feature>
<feature type="compositionally biased region" description="Polar residues" evidence="1">
    <location>
        <begin position="59"/>
        <end position="71"/>
    </location>
</feature>
<feature type="compositionally biased region" description="Basic and acidic residues" evidence="1">
    <location>
        <begin position="48"/>
        <end position="58"/>
    </location>
</feature>
<feature type="region of interest" description="Disordered" evidence="1">
    <location>
        <begin position="1"/>
        <end position="78"/>
    </location>
</feature>
<dbReference type="Proteomes" id="UP001610446">
    <property type="component" value="Unassembled WGS sequence"/>
</dbReference>
<sequence length="150" mass="16580">MKAQRPSARDVKVHRPDFQTQVISSTRPALRKSLASGNPMDLNIQLRRSTDGTQRETENTSAATHLNTSPPNLMESVPRRAPTEKFQLVPVSKMGQLPELSLCSLAAQLIAFRQAVIEGRHVGREPETTSVFGCSFLYIYSSSWINVNGA</sequence>
<keyword evidence="3" id="KW-1185">Reference proteome</keyword>
<protein>
    <submittedName>
        <fullName evidence="2">Uncharacterized protein</fullName>
    </submittedName>
</protein>
<comment type="caution">
    <text evidence="2">The sequence shown here is derived from an EMBL/GenBank/DDBJ whole genome shotgun (WGS) entry which is preliminary data.</text>
</comment>
<feature type="compositionally biased region" description="Polar residues" evidence="1">
    <location>
        <begin position="18"/>
        <end position="27"/>
    </location>
</feature>
<accession>A0ABR4IAG2</accession>
<evidence type="ECO:0000256" key="1">
    <source>
        <dbReference type="SAM" id="MobiDB-lite"/>
    </source>
</evidence>
<reference evidence="2 3" key="1">
    <citation type="submission" date="2024-07" db="EMBL/GenBank/DDBJ databases">
        <title>Section-level genome sequencing and comparative genomics of Aspergillus sections Usti and Cavernicolus.</title>
        <authorList>
            <consortium name="Lawrence Berkeley National Laboratory"/>
            <person name="Nybo J.L."/>
            <person name="Vesth T.C."/>
            <person name="Theobald S."/>
            <person name="Frisvad J.C."/>
            <person name="Larsen T.O."/>
            <person name="Kjaerboelling I."/>
            <person name="Rothschild-Mancinelli K."/>
            <person name="Lyhne E.K."/>
            <person name="Kogle M.E."/>
            <person name="Barry K."/>
            <person name="Clum A."/>
            <person name="Na H."/>
            <person name="Ledsgaard L."/>
            <person name="Lin J."/>
            <person name="Lipzen A."/>
            <person name="Kuo A."/>
            <person name="Riley R."/>
            <person name="Mondo S."/>
            <person name="Labutti K."/>
            <person name="Haridas S."/>
            <person name="Pangalinan J."/>
            <person name="Salamov A.A."/>
            <person name="Simmons B.A."/>
            <person name="Magnuson J.K."/>
            <person name="Chen J."/>
            <person name="Drula E."/>
            <person name="Henrissat B."/>
            <person name="Wiebenga A."/>
            <person name="Lubbers R.J."/>
            <person name="Gomes A.C."/>
            <person name="Makela M.R."/>
            <person name="Stajich J."/>
            <person name="Grigoriev I.V."/>
            <person name="Mortensen U.H."/>
            <person name="De Vries R.P."/>
            <person name="Baker S.E."/>
            <person name="Andersen M.R."/>
        </authorList>
    </citation>
    <scope>NUCLEOTIDE SEQUENCE [LARGE SCALE GENOMIC DNA]</scope>
    <source>
        <strain evidence="2 3">CBS 123904</strain>
    </source>
</reference>
<name>A0ABR4IAG2_9EURO</name>
<evidence type="ECO:0000313" key="2">
    <source>
        <dbReference type="EMBL" id="KAL2824719.1"/>
    </source>
</evidence>
<evidence type="ECO:0000313" key="3">
    <source>
        <dbReference type="Proteomes" id="UP001610446"/>
    </source>
</evidence>
<organism evidence="2 3">
    <name type="scientific">Aspergillus pseudoustus</name>
    <dbReference type="NCBI Taxonomy" id="1810923"/>
    <lineage>
        <taxon>Eukaryota</taxon>
        <taxon>Fungi</taxon>
        <taxon>Dikarya</taxon>
        <taxon>Ascomycota</taxon>
        <taxon>Pezizomycotina</taxon>
        <taxon>Eurotiomycetes</taxon>
        <taxon>Eurotiomycetidae</taxon>
        <taxon>Eurotiales</taxon>
        <taxon>Aspergillaceae</taxon>
        <taxon>Aspergillus</taxon>
        <taxon>Aspergillus subgen. Nidulantes</taxon>
    </lineage>
</organism>
<gene>
    <name evidence="2" type="ORF">BJY01DRAFT_164068</name>
</gene>
<proteinExistence type="predicted"/>
<dbReference type="EMBL" id="JBFXLU010000535">
    <property type="protein sequence ID" value="KAL2824719.1"/>
    <property type="molecule type" value="Genomic_DNA"/>
</dbReference>